<reference evidence="1" key="1">
    <citation type="submission" date="2021-06" db="EMBL/GenBank/DDBJ databases">
        <authorList>
            <person name="Kallberg Y."/>
            <person name="Tangrot J."/>
            <person name="Rosling A."/>
        </authorList>
    </citation>
    <scope>NUCLEOTIDE SEQUENCE</scope>
    <source>
        <strain evidence="1">28 12/20/2015</strain>
    </source>
</reference>
<organism evidence="1 2">
    <name type="scientific">Cetraspora pellucida</name>
    <dbReference type="NCBI Taxonomy" id="1433469"/>
    <lineage>
        <taxon>Eukaryota</taxon>
        <taxon>Fungi</taxon>
        <taxon>Fungi incertae sedis</taxon>
        <taxon>Mucoromycota</taxon>
        <taxon>Glomeromycotina</taxon>
        <taxon>Glomeromycetes</taxon>
        <taxon>Diversisporales</taxon>
        <taxon>Gigasporaceae</taxon>
        <taxon>Cetraspora</taxon>
    </lineage>
</organism>
<dbReference type="EMBL" id="CAJVPW010004248">
    <property type="protein sequence ID" value="CAG8537230.1"/>
    <property type="molecule type" value="Genomic_DNA"/>
</dbReference>
<comment type="caution">
    <text evidence="1">The sequence shown here is derived from an EMBL/GenBank/DDBJ whole genome shotgun (WGS) entry which is preliminary data.</text>
</comment>
<keyword evidence="2" id="KW-1185">Reference proteome</keyword>
<evidence type="ECO:0000313" key="1">
    <source>
        <dbReference type="EMBL" id="CAG8537230.1"/>
    </source>
</evidence>
<sequence length="343" mass="39380">MSATSTPATASNNEIEEKPAPTLAEVVRKLDTENLIEFLREEEDLQLNDAFFEILHNEEITRRTFLKLTKEEFMQDGFKRGPATALVEFVKEVKEKKLMVFSSYCSLKEVLAKYGMESEGIDVILLFSLSTYKIQDGDLHFKHCMAEILVRLKNYRPLHEDCLEAMRNEYVVAILHSALNIARKDTEKEFSMCSQQEVIGEESSGRDAEDLICITEDKQHKVPMGFTQNIKQLESSFETNKRKRKWDEAFDDDFDYLYGIVTTGRDWHFLLYSPGEISKGSKMPLSIEFTDDALEEDSNEYQALYNGVKRVLGAVVGLLKDRACVKKSPSSKQARIEGYRTKK</sequence>
<name>A0ACA9LL16_9GLOM</name>
<accession>A0ACA9LL16</accession>
<protein>
    <submittedName>
        <fullName evidence="1">14845_t:CDS:1</fullName>
    </submittedName>
</protein>
<evidence type="ECO:0000313" key="2">
    <source>
        <dbReference type="Proteomes" id="UP000789366"/>
    </source>
</evidence>
<dbReference type="Proteomes" id="UP000789366">
    <property type="component" value="Unassembled WGS sequence"/>
</dbReference>
<gene>
    <name evidence="1" type="ORF">SPELUC_LOCUS4636</name>
</gene>
<proteinExistence type="predicted"/>